<feature type="transmembrane region" description="Helical" evidence="10">
    <location>
        <begin position="250"/>
        <end position="270"/>
    </location>
</feature>
<comment type="catalytic activity">
    <reaction evidence="8">
        <text>4 Fe(II)-[cytochrome c] + O2 + 8 H(+)(in) = 4 Fe(III)-[cytochrome c] + 2 H2O + 4 H(+)(out)</text>
        <dbReference type="Rhea" id="RHEA:11436"/>
        <dbReference type="Rhea" id="RHEA-COMP:10350"/>
        <dbReference type="Rhea" id="RHEA-COMP:14399"/>
        <dbReference type="ChEBI" id="CHEBI:15377"/>
        <dbReference type="ChEBI" id="CHEBI:15378"/>
        <dbReference type="ChEBI" id="CHEBI:15379"/>
        <dbReference type="ChEBI" id="CHEBI:29033"/>
        <dbReference type="ChEBI" id="CHEBI:29034"/>
        <dbReference type="EC" id="7.1.1.9"/>
    </reaction>
    <physiologicalReaction direction="left-to-right" evidence="8">
        <dbReference type="Rhea" id="RHEA:11437"/>
    </physiologicalReaction>
</comment>
<feature type="transmembrane region" description="Helical" evidence="10">
    <location>
        <begin position="89"/>
        <end position="112"/>
    </location>
</feature>
<feature type="domain" description="Heme-copper oxidase subunit III family profile" evidence="11">
    <location>
        <begin position="12"/>
        <end position="271"/>
    </location>
</feature>
<comment type="subcellular location">
    <subcellularLocation>
        <location evidence="1">Mitochondrion inner membrane</location>
        <topology evidence="1">Multi-pass membrane protein</topology>
    </subcellularLocation>
</comment>
<evidence type="ECO:0000256" key="7">
    <source>
        <dbReference type="ARBA" id="ARBA00023136"/>
    </source>
</evidence>
<dbReference type="Gene3D" id="1.20.120.80">
    <property type="entry name" value="Cytochrome c oxidase, subunit III, four-helix bundle"/>
    <property type="match status" value="1"/>
</dbReference>
<comment type="similarity">
    <text evidence="2 9">Belongs to the cytochrome c oxidase subunit 3 family.</text>
</comment>
<keyword evidence="9" id="KW-0496">Mitochondrion</keyword>
<evidence type="ECO:0000256" key="3">
    <source>
        <dbReference type="ARBA" id="ARBA00015944"/>
    </source>
</evidence>
<dbReference type="InterPro" id="IPR024791">
    <property type="entry name" value="Cyt_c/ubiquinol_Oxase_su3"/>
</dbReference>
<dbReference type="InterPro" id="IPR013833">
    <property type="entry name" value="Cyt_c_oxidase_su3_a-hlx"/>
</dbReference>
<dbReference type="STRING" id="686832.A0A0C3BEF8"/>
<gene>
    <name evidence="12" type="ORF">M413DRAFT_79699</name>
</gene>
<dbReference type="GO" id="GO:0045277">
    <property type="term" value="C:respiratory chain complex IV"/>
    <property type="evidence" value="ECO:0007669"/>
    <property type="project" value="UniProtKB-ARBA"/>
</dbReference>
<feature type="transmembrane region" description="Helical" evidence="10">
    <location>
        <begin position="48"/>
        <end position="68"/>
    </location>
</feature>
<dbReference type="FunFam" id="1.10.287.70:FF:000082">
    <property type="entry name" value="Cytochrome c oxidase subunit 3"/>
    <property type="match status" value="1"/>
</dbReference>
<evidence type="ECO:0000313" key="13">
    <source>
        <dbReference type="Proteomes" id="UP000053424"/>
    </source>
</evidence>
<reference evidence="12 13" key="1">
    <citation type="submission" date="2014-04" db="EMBL/GenBank/DDBJ databases">
        <authorList>
            <consortium name="DOE Joint Genome Institute"/>
            <person name="Kuo A."/>
            <person name="Gay G."/>
            <person name="Dore J."/>
            <person name="Kohler A."/>
            <person name="Nagy L.G."/>
            <person name="Floudas D."/>
            <person name="Copeland A."/>
            <person name="Barry K.W."/>
            <person name="Cichocki N."/>
            <person name="Veneault-Fourrey C."/>
            <person name="LaButti K."/>
            <person name="Lindquist E.A."/>
            <person name="Lipzen A."/>
            <person name="Lundell T."/>
            <person name="Morin E."/>
            <person name="Murat C."/>
            <person name="Sun H."/>
            <person name="Tunlid A."/>
            <person name="Henrissat B."/>
            <person name="Grigoriev I.V."/>
            <person name="Hibbett D.S."/>
            <person name="Martin F."/>
            <person name="Nordberg H.P."/>
            <person name="Cantor M.N."/>
            <person name="Hua S.X."/>
        </authorList>
    </citation>
    <scope>NUCLEOTIDE SEQUENCE [LARGE SCALE GENOMIC DNA]</scope>
    <source>
        <strain evidence="13">h7</strain>
    </source>
</reference>
<reference evidence="13" key="2">
    <citation type="submission" date="2015-01" db="EMBL/GenBank/DDBJ databases">
        <title>Evolutionary Origins and Diversification of the Mycorrhizal Mutualists.</title>
        <authorList>
            <consortium name="DOE Joint Genome Institute"/>
            <consortium name="Mycorrhizal Genomics Consortium"/>
            <person name="Kohler A."/>
            <person name="Kuo A."/>
            <person name="Nagy L.G."/>
            <person name="Floudas D."/>
            <person name="Copeland A."/>
            <person name="Barry K.W."/>
            <person name="Cichocki N."/>
            <person name="Veneault-Fourrey C."/>
            <person name="LaButti K."/>
            <person name="Lindquist E.A."/>
            <person name="Lipzen A."/>
            <person name="Lundell T."/>
            <person name="Morin E."/>
            <person name="Murat C."/>
            <person name="Riley R."/>
            <person name="Ohm R."/>
            <person name="Sun H."/>
            <person name="Tunlid A."/>
            <person name="Henrissat B."/>
            <person name="Grigoriev I.V."/>
            <person name="Hibbett D.S."/>
            <person name="Martin F."/>
        </authorList>
    </citation>
    <scope>NUCLEOTIDE SEQUENCE [LARGE SCALE GENOMIC DNA]</scope>
    <source>
        <strain evidence="13">h7</strain>
    </source>
</reference>
<dbReference type="Proteomes" id="UP000053424">
    <property type="component" value="Unassembled WGS sequence"/>
</dbReference>
<dbReference type="Pfam" id="PF00510">
    <property type="entry name" value="COX3"/>
    <property type="match status" value="1"/>
</dbReference>
<feature type="transmembrane region" description="Helical" evidence="10">
    <location>
        <begin position="168"/>
        <end position="186"/>
    </location>
</feature>
<name>A0A0C3BEF8_HEBCY</name>
<dbReference type="CDD" id="cd01665">
    <property type="entry name" value="Cyt_c_Oxidase_III"/>
    <property type="match status" value="1"/>
</dbReference>
<sequence length="272" mass="30319">MENTNLIISRFQHFPFHLVDPSPWPILVSFSLLNLTIGAVAYMHGFTYGGYILTLGFILTTYGMILWFRDVVIEASYLGHHTKEVKNGLMMGVILFIISEIFAFLSVFWAFFHSSLSPAIEIGGSWPPLGITPLDPFAIPLLNTFLLLSSGAFITYGHHALIAGNRKGAIDGVIITIILAVIFTALQYFEYSVAGFTMADGVYGSAFYASTGLHGFHVIIGTIFIGVALIRIINYQLTTKHHNGFESAILYWHFVDVVWLFLFVAVYFWGNT</sequence>
<dbReference type="SUPFAM" id="SSF81452">
    <property type="entry name" value="Cytochrome c oxidase subunit III-like"/>
    <property type="match status" value="1"/>
</dbReference>
<comment type="function">
    <text evidence="9">Component of the cytochrome c oxidase, the last enzyme in the mitochondrial electron transport chain which drives oxidative phosphorylation. The respiratory chain contains 3 multisubunit complexes succinate dehydrogenase (complex II, CII), ubiquinol-cytochrome c oxidoreductase (cytochrome b-c1 complex, complex III, CIII) and cytochrome c oxidase (complex IV, CIV), that cooperate to transfer electrons derived from NADH and succinate to molecular oxygen, creating an electrochemical gradient over the inner membrane that drives transmembrane transport and the ATP synthase. Cytochrome c oxidase is the component of the respiratory chain that catalyzes the reduction of oxygen to water. Electrons originating from reduced cytochrome c in the intermembrane space (IMS) are transferred via the dinuclear copper A center (CU(A)) of subunit 2 and heme A of subunit 1 to the active site in subunit 1, a binuclear center (BNC) formed by heme A3 and copper B (CU(B)). The BNC reduces molecular oxygen to 2 water molecules using 4 electrons from cytochrome c in the IMS and 4 protons from the mitochondrial matrix.</text>
</comment>
<keyword evidence="5" id="KW-1278">Translocase</keyword>
<dbReference type="InterPro" id="IPR035973">
    <property type="entry name" value="Cyt_c_oxidase_su3-like_sf"/>
</dbReference>
<dbReference type="EMBL" id="KN831829">
    <property type="protein sequence ID" value="KIM35150.1"/>
    <property type="molecule type" value="Genomic_DNA"/>
</dbReference>
<dbReference type="Gene3D" id="1.10.287.70">
    <property type="match status" value="1"/>
</dbReference>
<organism evidence="12 13">
    <name type="scientific">Hebeloma cylindrosporum</name>
    <dbReference type="NCBI Taxonomy" id="76867"/>
    <lineage>
        <taxon>Eukaryota</taxon>
        <taxon>Fungi</taxon>
        <taxon>Dikarya</taxon>
        <taxon>Basidiomycota</taxon>
        <taxon>Agaricomycotina</taxon>
        <taxon>Agaricomycetes</taxon>
        <taxon>Agaricomycetidae</taxon>
        <taxon>Agaricales</taxon>
        <taxon>Agaricineae</taxon>
        <taxon>Hymenogastraceae</taxon>
        <taxon>Hebeloma</taxon>
    </lineage>
</organism>
<feature type="transmembrane region" description="Helical" evidence="10">
    <location>
        <begin position="206"/>
        <end position="230"/>
    </location>
</feature>
<feature type="transmembrane region" description="Helical" evidence="10">
    <location>
        <begin position="21"/>
        <end position="42"/>
    </location>
</feature>
<evidence type="ECO:0000256" key="1">
    <source>
        <dbReference type="ARBA" id="ARBA00004448"/>
    </source>
</evidence>
<evidence type="ECO:0000256" key="6">
    <source>
        <dbReference type="ARBA" id="ARBA00022989"/>
    </source>
</evidence>
<dbReference type="OrthoDB" id="5565509at2759"/>
<evidence type="ECO:0000256" key="4">
    <source>
        <dbReference type="ARBA" id="ARBA00022692"/>
    </source>
</evidence>
<dbReference type="AlphaFoldDB" id="A0A0C3BEF8"/>
<proteinExistence type="inferred from homology"/>
<evidence type="ECO:0000256" key="5">
    <source>
        <dbReference type="ARBA" id="ARBA00022967"/>
    </source>
</evidence>
<keyword evidence="4 9" id="KW-0812">Transmembrane</keyword>
<evidence type="ECO:0000256" key="2">
    <source>
        <dbReference type="ARBA" id="ARBA00010581"/>
    </source>
</evidence>
<evidence type="ECO:0000256" key="10">
    <source>
        <dbReference type="SAM" id="Phobius"/>
    </source>
</evidence>
<dbReference type="PANTHER" id="PTHR11403">
    <property type="entry name" value="CYTOCHROME C OXIDASE SUBUNIT III"/>
    <property type="match status" value="1"/>
</dbReference>
<dbReference type="InterPro" id="IPR033945">
    <property type="entry name" value="Cyt_c_oxase_su3_dom"/>
</dbReference>
<keyword evidence="13" id="KW-1185">Reference proteome</keyword>
<keyword evidence="6 10" id="KW-1133">Transmembrane helix</keyword>
<evidence type="ECO:0000256" key="9">
    <source>
        <dbReference type="RuleBase" id="RU003375"/>
    </source>
</evidence>
<dbReference type="FunFam" id="1.20.120.80:FF:000002">
    <property type="entry name" value="Cytochrome c oxidase subunit 3"/>
    <property type="match status" value="1"/>
</dbReference>
<dbReference type="GO" id="GO:0005743">
    <property type="term" value="C:mitochondrial inner membrane"/>
    <property type="evidence" value="ECO:0007669"/>
    <property type="project" value="UniProtKB-SubCell"/>
</dbReference>
<dbReference type="InterPro" id="IPR000298">
    <property type="entry name" value="Cyt_c_oxidase-like_su3"/>
</dbReference>
<dbReference type="PROSITE" id="PS50253">
    <property type="entry name" value="COX3"/>
    <property type="match status" value="1"/>
</dbReference>
<evidence type="ECO:0000256" key="8">
    <source>
        <dbReference type="ARBA" id="ARBA00049512"/>
    </source>
</evidence>
<protein>
    <recommendedName>
        <fullName evidence="3 9">Cytochrome c oxidase subunit 3</fullName>
    </recommendedName>
</protein>
<dbReference type="GO" id="GO:0004129">
    <property type="term" value="F:cytochrome-c oxidase activity"/>
    <property type="evidence" value="ECO:0007669"/>
    <property type="project" value="UniProtKB-EC"/>
</dbReference>
<evidence type="ECO:0000313" key="12">
    <source>
        <dbReference type="EMBL" id="KIM35150.1"/>
    </source>
</evidence>
<dbReference type="HOGENOM" id="CLU_044071_0_0_1"/>
<dbReference type="PANTHER" id="PTHR11403:SF7">
    <property type="entry name" value="CYTOCHROME C OXIDASE SUBUNIT 3"/>
    <property type="match status" value="1"/>
</dbReference>
<feature type="transmembrane region" description="Helical" evidence="10">
    <location>
        <begin position="137"/>
        <end position="156"/>
    </location>
</feature>
<evidence type="ECO:0000259" key="11">
    <source>
        <dbReference type="PROSITE" id="PS50253"/>
    </source>
</evidence>
<accession>A0A0C3BEF8</accession>
<dbReference type="GO" id="GO:0006123">
    <property type="term" value="P:mitochondrial electron transport, cytochrome c to oxygen"/>
    <property type="evidence" value="ECO:0007669"/>
    <property type="project" value="UniProtKB-ARBA"/>
</dbReference>
<keyword evidence="7 10" id="KW-0472">Membrane</keyword>